<dbReference type="AlphaFoldDB" id="A0AAE0TNF8"/>
<organism evidence="1 2">
    <name type="scientific">Recurvomyces mirabilis</name>
    <dbReference type="NCBI Taxonomy" id="574656"/>
    <lineage>
        <taxon>Eukaryota</taxon>
        <taxon>Fungi</taxon>
        <taxon>Dikarya</taxon>
        <taxon>Ascomycota</taxon>
        <taxon>Pezizomycotina</taxon>
        <taxon>Dothideomycetes</taxon>
        <taxon>Dothideomycetidae</taxon>
        <taxon>Mycosphaerellales</taxon>
        <taxon>Teratosphaeriaceae</taxon>
        <taxon>Recurvomyces</taxon>
    </lineage>
</organism>
<comment type="caution">
    <text evidence="1">The sequence shown here is derived from an EMBL/GenBank/DDBJ whole genome shotgun (WGS) entry which is preliminary data.</text>
</comment>
<gene>
    <name evidence="1" type="ORF">LTR78_009710</name>
</gene>
<evidence type="ECO:0008006" key="3">
    <source>
        <dbReference type="Google" id="ProtNLM"/>
    </source>
</evidence>
<name>A0AAE0TNF8_9PEZI</name>
<dbReference type="InterPro" id="IPR052974">
    <property type="entry name" value="GH79_Enzymes"/>
</dbReference>
<proteinExistence type="predicted"/>
<protein>
    <recommendedName>
        <fullName evidence="3">Glycoside hydrolase family 79 protein</fullName>
    </recommendedName>
</protein>
<reference evidence="1" key="1">
    <citation type="submission" date="2023-07" db="EMBL/GenBank/DDBJ databases">
        <title>Black Yeasts Isolated from many extreme environments.</title>
        <authorList>
            <person name="Coleine C."/>
            <person name="Stajich J.E."/>
            <person name="Selbmann L."/>
        </authorList>
    </citation>
    <scope>NUCLEOTIDE SEQUENCE</scope>
    <source>
        <strain evidence="1">CCFEE 5485</strain>
    </source>
</reference>
<dbReference type="PANTHER" id="PTHR36183:SF2">
    <property type="entry name" value="BETA-GLUCURONIDASE C-TERMINAL DOMAIN-CONTAINING PROTEIN"/>
    <property type="match status" value="1"/>
</dbReference>
<keyword evidence="2" id="KW-1185">Reference proteome</keyword>
<sequence>MGPSVNAISEHHYQTNVDATTSPAAFWPSYATQLTTKSNIRGNLSRFSASVLDAQKSGISFVLGETNTFFGHGQPGVSNSAAAALWLVDYSLQAASIGVDCVYFHQGIGYNYSAFEPLNNIGINVTDYEASAKRHVLPEYYGMLAVADTIGTSGNAFINELWTDNSNLAAYQIWEGDQSKRLMLINEVPWTAV</sequence>
<dbReference type="InterPro" id="IPR017853">
    <property type="entry name" value="GH"/>
</dbReference>
<evidence type="ECO:0000313" key="1">
    <source>
        <dbReference type="EMBL" id="KAK3670469.1"/>
    </source>
</evidence>
<dbReference type="PANTHER" id="PTHR36183">
    <property type="entry name" value="BETA-GLUCURONIDASE"/>
    <property type="match status" value="1"/>
</dbReference>
<dbReference type="Gene3D" id="3.20.20.80">
    <property type="entry name" value="Glycosidases"/>
    <property type="match status" value="1"/>
</dbReference>
<accession>A0AAE0TNF8</accession>
<dbReference type="Proteomes" id="UP001274830">
    <property type="component" value="Unassembled WGS sequence"/>
</dbReference>
<evidence type="ECO:0000313" key="2">
    <source>
        <dbReference type="Proteomes" id="UP001274830"/>
    </source>
</evidence>
<dbReference type="SUPFAM" id="SSF51445">
    <property type="entry name" value="(Trans)glycosidases"/>
    <property type="match status" value="1"/>
</dbReference>
<dbReference type="EMBL" id="JAUTXT010000056">
    <property type="protein sequence ID" value="KAK3670469.1"/>
    <property type="molecule type" value="Genomic_DNA"/>
</dbReference>